<name>A0A1I5C6P9_9HYPH</name>
<dbReference type="SUPFAM" id="SSF53822">
    <property type="entry name" value="Periplasmic binding protein-like I"/>
    <property type="match status" value="1"/>
</dbReference>
<dbReference type="PANTHER" id="PTHR30146">
    <property type="entry name" value="LACI-RELATED TRANSCRIPTIONAL REPRESSOR"/>
    <property type="match status" value="1"/>
</dbReference>
<dbReference type="PANTHER" id="PTHR30146:SF109">
    <property type="entry name" value="HTH-TYPE TRANSCRIPTIONAL REGULATOR GALS"/>
    <property type="match status" value="1"/>
</dbReference>
<dbReference type="PROSITE" id="PS50932">
    <property type="entry name" value="HTH_LACI_2"/>
    <property type="match status" value="1"/>
</dbReference>
<dbReference type="AlphaFoldDB" id="A0A1I5C6P9"/>
<gene>
    <name evidence="5" type="ORF">SAMN04488056_102130</name>
</gene>
<dbReference type="CDD" id="cd01392">
    <property type="entry name" value="HTH_LacI"/>
    <property type="match status" value="1"/>
</dbReference>
<keyword evidence="6" id="KW-1185">Reference proteome</keyword>
<evidence type="ECO:0000313" key="6">
    <source>
        <dbReference type="Proteomes" id="UP000199236"/>
    </source>
</evidence>
<keyword evidence="2" id="KW-0238">DNA-binding</keyword>
<dbReference type="RefSeq" id="WP_139229195.1">
    <property type="nucleotide sequence ID" value="NZ_FOVR01000002.1"/>
</dbReference>
<dbReference type="InterPro" id="IPR010982">
    <property type="entry name" value="Lambda_DNA-bd_dom_sf"/>
</dbReference>
<dbReference type="Pfam" id="PF13407">
    <property type="entry name" value="Peripla_BP_4"/>
    <property type="match status" value="1"/>
</dbReference>
<dbReference type="Gene3D" id="1.10.260.40">
    <property type="entry name" value="lambda repressor-like DNA-binding domains"/>
    <property type="match status" value="1"/>
</dbReference>
<evidence type="ECO:0000256" key="2">
    <source>
        <dbReference type="ARBA" id="ARBA00023125"/>
    </source>
</evidence>
<dbReference type="SMART" id="SM00354">
    <property type="entry name" value="HTH_LACI"/>
    <property type="match status" value="1"/>
</dbReference>
<dbReference type="Gene3D" id="3.40.50.2300">
    <property type="match status" value="2"/>
</dbReference>
<dbReference type="OrthoDB" id="7325754at2"/>
<dbReference type="InterPro" id="IPR025997">
    <property type="entry name" value="SBP_2_dom"/>
</dbReference>
<protein>
    <submittedName>
        <fullName evidence="5">Transcriptional regulator, LacI family</fullName>
    </submittedName>
</protein>
<evidence type="ECO:0000259" key="4">
    <source>
        <dbReference type="PROSITE" id="PS50932"/>
    </source>
</evidence>
<evidence type="ECO:0000313" key="5">
    <source>
        <dbReference type="EMBL" id="SFN82502.1"/>
    </source>
</evidence>
<dbReference type="SUPFAM" id="SSF47413">
    <property type="entry name" value="lambda repressor-like DNA-binding domains"/>
    <property type="match status" value="1"/>
</dbReference>
<reference evidence="5 6" key="1">
    <citation type="submission" date="2016-10" db="EMBL/GenBank/DDBJ databases">
        <authorList>
            <person name="de Groot N.N."/>
        </authorList>
    </citation>
    <scope>NUCLEOTIDE SEQUENCE [LARGE SCALE GENOMIC DNA]</scope>
    <source>
        <strain evidence="5 6">CGMCC 1.9157</strain>
    </source>
</reference>
<feature type="domain" description="HTH lacI-type" evidence="4">
    <location>
        <begin position="6"/>
        <end position="60"/>
    </location>
</feature>
<evidence type="ECO:0000256" key="1">
    <source>
        <dbReference type="ARBA" id="ARBA00023015"/>
    </source>
</evidence>
<dbReference type="EMBL" id="FOVR01000002">
    <property type="protein sequence ID" value="SFN82502.1"/>
    <property type="molecule type" value="Genomic_DNA"/>
</dbReference>
<keyword evidence="3" id="KW-0804">Transcription</keyword>
<dbReference type="GO" id="GO:0000976">
    <property type="term" value="F:transcription cis-regulatory region binding"/>
    <property type="evidence" value="ECO:0007669"/>
    <property type="project" value="TreeGrafter"/>
</dbReference>
<accession>A0A1I5C6P9</accession>
<dbReference type="Pfam" id="PF00356">
    <property type="entry name" value="LacI"/>
    <property type="match status" value="1"/>
</dbReference>
<keyword evidence="1" id="KW-0805">Transcription regulation</keyword>
<evidence type="ECO:0000256" key="3">
    <source>
        <dbReference type="ARBA" id="ARBA00023163"/>
    </source>
</evidence>
<sequence>MPHKRPTLKTISELSGFAVTTVSRALNDGPEIGADTKEKVKKIAREIGYVRNRSGLGLVTGRTNVISLVLSADHDVIDDHTGRLISAIAHSLTGTVYHMNIVTFSSPEDRLNVVKHVVETRAADAIILNQTKPEDERVAYLMERNFPFAAYGRTDWQEKHRYFDFDTEAFGEMAAQRLAAKGRSHFLVVCPPDDLSYSQHLIKGLERANQTQPFTLEVLKDATSHDTSENLLQALRTRLDSDKSVDAIIAPSTATAVLSLAAIEQSGRTIGVDIDVFAKEASPYLKFIRGEVLSVYQDLTEAGDFLAKAAIQAIEQPQAPMMQKLEPTTDEFKTP</sequence>
<dbReference type="CDD" id="cd20009">
    <property type="entry name" value="PBP1_RafR-like"/>
    <property type="match status" value="1"/>
</dbReference>
<dbReference type="InterPro" id="IPR000843">
    <property type="entry name" value="HTH_LacI"/>
</dbReference>
<dbReference type="GO" id="GO:0003700">
    <property type="term" value="F:DNA-binding transcription factor activity"/>
    <property type="evidence" value="ECO:0007669"/>
    <property type="project" value="TreeGrafter"/>
</dbReference>
<dbReference type="STRING" id="655353.SAMN04488056_102130"/>
<dbReference type="Proteomes" id="UP000199236">
    <property type="component" value="Unassembled WGS sequence"/>
</dbReference>
<dbReference type="InterPro" id="IPR028082">
    <property type="entry name" value="Peripla_BP_I"/>
</dbReference>
<proteinExistence type="predicted"/>
<organism evidence="5 6">
    <name type="scientific">Cohaesibacter marisflavi</name>
    <dbReference type="NCBI Taxonomy" id="655353"/>
    <lineage>
        <taxon>Bacteria</taxon>
        <taxon>Pseudomonadati</taxon>
        <taxon>Pseudomonadota</taxon>
        <taxon>Alphaproteobacteria</taxon>
        <taxon>Hyphomicrobiales</taxon>
        <taxon>Cohaesibacteraceae</taxon>
    </lineage>
</organism>